<dbReference type="Gene3D" id="3.20.20.300">
    <property type="entry name" value="Glycoside hydrolase, family 3, N-terminal domain"/>
    <property type="match status" value="1"/>
</dbReference>
<dbReference type="EMBL" id="AQFT01000065">
    <property type="protein sequence ID" value="EMZ28147.1"/>
    <property type="molecule type" value="Genomic_DNA"/>
</dbReference>
<comment type="caution">
    <text evidence="8">The sequence shown here is derived from an EMBL/GenBank/DDBJ whole genome shotgun (WGS) entry which is preliminary data.</text>
</comment>
<dbReference type="SMART" id="SM01217">
    <property type="entry name" value="Fn3_like"/>
    <property type="match status" value="1"/>
</dbReference>
<keyword evidence="6" id="KW-0326">Glycosidase</keyword>
<dbReference type="Pfam" id="PF00933">
    <property type="entry name" value="Glyco_hydro_3"/>
    <property type="match status" value="1"/>
</dbReference>
<dbReference type="Gene3D" id="2.60.40.10">
    <property type="entry name" value="Immunoglobulins"/>
    <property type="match status" value="1"/>
</dbReference>
<dbReference type="InterPro" id="IPR013783">
    <property type="entry name" value="Ig-like_fold"/>
</dbReference>
<comment type="similarity">
    <text evidence="2">Belongs to the glycosyl hydrolase 3 family.</text>
</comment>
<evidence type="ECO:0000256" key="6">
    <source>
        <dbReference type="ARBA" id="ARBA00023295"/>
    </source>
</evidence>
<dbReference type="eggNOG" id="COG1472">
    <property type="taxonomic scope" value="Bacteria"/>
</dbReference>
<feature type="domain" description="Fibronectin type III-like" evidence="7">
    <location>
        <begin position="714"/>
        <end position="783"/>
    </location>
</feature>
<sequence>RAKSSSCGTVGYSSLTKEIRNGSNSGKKVKKNEMKEMKCQKRTRIIIKSRFAANILKYGKGKHMKQLTEKQKEQIEVLLKEMTIEEKLGQMNQISPSIVGGFDVSFEELIEMMTDGRISKEEFGRMMAGAKQDYHDDVNRAGGLSSVLISDPEVANQLQKIAVEETRLGIPLLFGFDVIHGFRTVVPIALAEAGTFEMDLIEKTGRIAAKESRAVGIAWHFAPMVDISRDARWGRISEGPGEDPYLASAFAAARVRGLQNDEEDSNNEVAACLKHYAAYGACESGRDYNTTGMALSMLHNTYLAPFKAAVEEGAVTVMAAFNDLNGIPCTVNKYLLRDILKDMYGFEGFVVSDANAIKECVVHGIAEDETEAAAKAMAAGMDMDMGTWIYSRKLKEAVETGKADISDIDDAVRRILSIKMRLGLFDHPYVTQEQMHRYDTLPQEHIAHALETAEKSIVLLKNEGVLPLEKSANISLVGALADMPEEVLGSWAIGGRAKDCVTIYQGLQNAGAAVSYHPCCGPEGELDEAQVRMAVEAGDVIVAVVGELASMSGEASSRADISLPGRQQEMLKMLLESGKPVVALLMNGRPLALSWEKEHLPAMVECWHLGIQMGNAVAHVLFGEVNPSGKLTCTFPAVTGQCPMYYNAPKTGRPGSKSKFTSRYLDAPVEPLYPFGYGLSYTEFTYSDMDVQETKEHLQVRVLLKNTGSRDGAEVVQLYMQDVCASIVRPVKELKGFAKQYLKAGESKTVTIMLPKYQMGFYDDQARYHLEDGRFILYIGGNSKDCLSQEVYVRFEITG</sequence>
<evidence type="ECO:0000256" key="2">
    <source>
        <dbReference type="ARBA" id="ARBA00005336"/>
    </source>
</evidence>
<keyword evidence="9" id="KW-1185">Reference proteome</keyword>
<keyword evidence="5" id="KW-0378">Hydrolase</keyword>
<accession>N2AFG4</accession>
<dbReference type="PANTHER" id="PTHR30620:SF16">
    <property type="entry name" value="LYSOSOMAL BETA GLUCOSIDASE"/>
    <property type="match status" value="1"/>
</dbReference>
<dbReference type="InterPro" id="IPR036962">
    <property type="entry name" value="Glyco_hydro_3_N_sf"/>
</dbReference>
<dbReference type="InterPro" id="IPR002772">
    <property type="entry name" value="Glyco_hydro_3_C"/>
</dbReference>
<feature type="non-terminal residue" evidence="8">
    <location>
        <position position="1"/>
    </location>
</feature>
<keyword evidence="4" id="KW-0732">Signal</keyword>
<dbReference type="PRINTS" id="PR00133">
    <property type="entry name" value="GLHYDRLASE3"/>
</dbReference>
<organism evidence="8 9">
    <name type="scientific">Eubacterium plexicaudatum ASF492</name>
    <dbReference type="NCBI Taxonomy" id="1235802"/>
    <lineage>
        <taxon>Bacteria</taxon>
        <taxon>Bacillati</taxon>
        <taxon>Bacillota</taxon>
        <taxon>Clostridia</taxon>
        <taxon>Eubacteriales</taxon>
        <taxon>Eubacteriaceae</taxon>
        <taxon>Eubacterium</taxon>
    </lineage>
</organism>
<gene>
    <name evidence="8" type="ORF">C823_01991</name>
</gene>
<evidence type="ECO:0000256" key="1">
    <source>
        <dbReference type="ARBA" id="ARBA00000448"/>
    </source>
</evidence>
<proteinExistence type="inferred from homology"/>
<reference evidence="8 9" key="1">
    <citation type="journal article" date="2014" name="Genome Announc.">
        <title>Draft genome sequences of the altered schaedler flora, a defined bacterial community from gnotobiotic mice.</title>
        <authorList>
            <person name="Wannemuehler M.J."/>
            <person name="Overstreet A.M."/>
            <person name="Ward D.V."/>
            <person name="Phillips G.J."/>
        </authorList>
    </citation>
    <scope>NUCLEOTIDE SEQUENCE [LARGE SCALE GENOMIC DNA]</scope>
    <source>
        <strain evidence="8 9">ASF492</strain>
    </source>
</reference>
<evidence type="ECO:0000259" key="7">
    <source>
        <dbReference type="SMART" id="SM01217"/>
    </source>
</evidence>
<dbReference type="AlphaFoldDB" id="N2AFG4"/>
<dbReference type="Pfam" id="PF01915">
    <property type="entry name" value="Glyco_hydro_3_C"/>
    <property type="match status" value="1"/>
</dbReference>
<dbReference type="Gene3D" id="3.40.50.1700">
    <property type="entry name" value="Glycoside hydrolase family 3 C-terminal domain"/>
    <property type="match status" value="1"/>
</dbReference>
<evidence type="ECO:0000256" key="3">
    <source>
        <dbReference type="ARBA" id="ARBA00012744"/>
    </source>
</evidence>
<dbReference type="SUPFAM" id="SSF51445">
    <property type="entry name" value="(Trans)glycosidases"/>
    <property type="match status" value="1"/>
</dbReference>
<name>N2AFG4_9FIRM</name>
<comment type="catalytic activity">
    <reaction evidence="1">
        <text>Hydrolysis of terminal, non-reducing beta-D-glucosyl residues with release of beta-D-glucose.</text>
        <dbReference type="EC" id="3.2.1.21"/>
    </reaction>
</comment>
<dbReference type="InterPro" id="IPR036881">
    <property type="entry name" value="Glyco_hydro_3_C_sf"/>
</dbReference>
<dbReference type="Pfam" id="PF14310">
    <property type="entry name" value="Fn3-like"/>
    <property type="match status" value="1"/>
</dbReference>
<dbReference type="FunFam" id="2.60.40.10:FF:000495">
    <property type="entry name" value="Periplasmic beta-glucosidase"/>
    <property type="match status" value="1"/>
</dbReference>
<dbReference type="InterPro" id="IPR051915">
    <property type="entry name" value="Cellulose_Degrad_GH3"/>
</dbReference>
<dbReference type="InterPro" id="IPR026891">
    <property type="entry name" value="Fn3-like"/>
</dbReference>
<dbReference type="SUPFAM" id="SSF52279">
    <property type="entry name" value="Beta-D-glucan exohydrolase, C-terminal domain"/>
    <property type="match status" value="1"/>
</dbReference>
<evidence type="ECO:0000313" key="9">
    <source>
        <dbReference type="Proteomes" id="UP000012589"/>
    </source>
</evidence>
<protein>
    <recommendedName>
        <fullName evidence="3">beta-glucosidase</fullName>
        <ecNumber evidence="3">3.2.1.21</ecNumber>
    </recommendedName>
</protein>
<dbReference type="GO" id="GO:0009251">
    <property type="term" value="P:glucan catabolic process"/>
    <property type="evidence" value="ECO:0007669"/>
    <property type="project" value="TreeGrafter"/>
</dbReference>
<dbReference type="InterPro" id="IPR017853">
    <property type="entry name" value="GH"/>
</dbReference>
<evidence type="ECO:0000313" key="8">
    <source>
        <dbReference type="EMBL" id="EMZ28147.1"/>
    </source>
</evidence>
<evidence type="ECO:0000256" key="5">
    <source>
        <dbReference type="ARBA" id="ARBA00022801"/>
    </source>
</evidence>
<dbReference type="PANTHER" id="PTHR30620">
    <property type="entry name" value="PERIPLASMIC BETA-GLUCOSIDASE-RELATED"/>
    <property type="match status" value="1"/>
</dbReference>
<dbReference type="Proteomes" id="UP000012589">
    <property type="component" value="Unassembled WGS sequence"/>
</dbReference>
<evidence type="ECO:0000256" key="4">
    <source>
        <dbReference type="ARBA" id="ARBA00022729"/>
    </source>
</evidence>
<dbReference type="EC" id="3.2.1.21" evidence="3"/>
<dbReference type="STRING" id="1235802.C823_01991"/>
<dbReference type="HOGENOM" id="CLU_004542_5_1_9"/>
<dbReference type="PATRIC" id="fig|1235802.3.peg.2114"/>
<dbReference type="InterPro" id="IPR001764">
    <property type="entry name" value="Glyco_hydro_3_N"/>
</dbReference>
<dbReference type="GO" id="GO:0008422">
    <property type="term" value="F:beta-glucosidase activity"/>
    <property type="evidence" value="ECO:0007669"/>
    <property type="project" value="UniProtKB-EC"/>
</dbReference>